<keyword evidence="4 9" id="KW-1003">Cell membrane</keyword>
<keyword evidence="3 9" id="KW-0813">Transport</keyword>
<keyword evidence="8" id="KW-0472">Membrane</keyword>
<evidence type="ECO:0000256" key="1">
    <source>
        <dbReference type="ARBA" id="ARBA00004377"/>
    </source>
</evidence>
<feature type="domain" description="AprE-like long alpha-helical hairpin" evidence="11">
    <location>
        <begin position="120"/>
        <end position="296"/>
    </location>
</feature>
<proteinExistence type="inferred from homology"/>
<protein>
    <recommendedName>
        <fullName evidence="9">Membrane fusion protein (MFP) family protein</fullName>
    </recommendedName>
</protein>
<keyword evidence="14" id="KW-1185">Reference proteome</keyword>
<dbReference type="Gene3D" id="2.40.30.170">
    <property type="match status" value="1"/>
</dbReference>
<dbReference type="EMBL" id="MTSM01000001">
    <property type="protein sequence ID" value="OPX57084.1"/>
    <property type="molecule type" value="Genomic_DNA"/>
</dbReference>
<keyword evidence="10" id="KW-0175">Coiled coil</keyword>
<dbReference type="PRINTS" id="PR01490">
    <property type="entry name" value="RTXTOXIND"/>
</dbReference>
<dbReference type="InterPro" id="IPR050739">
    <property type="entry name" value="MFP"/>
</dbReference>
<evidence type="ECO:0000256" key="2">
    <source>
        <dbReference type="ARBA" id="ARBA00009477"/>
    </source>
</evidence>
<evidence type="ECO:0000256" key="4">
    <source>
        <dbReference type="ARBA" id="ARBA00022475"/>
    </source>
</evidence>
<dbReference type="OrthoDB" id="9775513at2"/>
<evidence type="ECO:0000259" key="11">
    <source>
        <dbReference type="Pfam" id="PF25994"/>
    </source>
</evidence>
<dbReference type="RefSeq" id="WP_078745635.1">
    <property type="nucleotide sequence ID" value="NZ_FUXG01000013.1"/>
</dbReference>
<sequence length="454" mass="50960">MSNANKDELLKESGPDVTMGVRQRRLLSETVRIEDELIPAYTKPIAYLVLLMLVLFISWSAITELSEVTSAPGEIVPAGQIKVVQHLSGGTVSDVLVQERQYVKAGDLLVKLDDGRILSDMRQMASRLASLKLRAERQSAFILNREPDFGIFEETEPVMVDVQRQQLANQIKVRDSTLAVLNEQIKQRESRLAQLKESLTSAMKHQELTSDMLAMRQKMAEKRLITRITLIETERAAVTATSEVERVVKEIRYTENELSEAKNKFFETRNQLLQDPLNQLDRLKGEIAETEEELLRVENSAKDLLVRAPADGLVFNLEVLNKGQVIQPGSVLLQIVPANAELDAEVRISPDDIGFVQIGQEVNVKVSSYDFSRFGYASGKLDRISAFSSLDNTGQPYFKGWVKLNENYLGTDTQRYPLLPGMTVTAEILTGYKTLLAYLSDPITKGLANGFRER</sequence>
<dbReference type="NCBIfam" id="TIGR01843">
    <property type="entry name" value="type_I_hlyD"/>
    <property type="match status" value="1"/>
</dbReference>
<reference evidence="13 14" key="1">
    <citation type="submission" date="2017-01" db="EMBL/GenBank/DDBJ databases">
        <title>Genome Sequencing of a Marine Spirillum, Oceanospirillum multiglobuliferum ATCC 33336, from Japan.</title>
        <authorList>
            <person name="Carney J.G."/>
            <person name="Trachtenberg A.M."/>
            <person name="Rheaume B.A."/>
            <person name="Linnane J.D."/>
            <person name="Pitts N.L."/>
            <person name="Mykles D.L."/>
            <person name="Maclea K.S."/>
        </authorList>
    </citation>
    <scope>NUCLEOTIDE SEQUENCE [LARGE SCALE GENOMIC DNA]</scope>
    <source>
        <strain evidence="13 14">ATCC 33336</strain>
    </source>
</reference>
<dbReference type="PANTHER" id="PTHR30386:SF26">
    <property type="entry name" value="TRANSPORT PROTEIN COMB"/>
    <property type="match status" value="1"/>
</dbReference>
<evidence type="ECO:0000256" key="7">
    <source>
        <dbReference type="ARBA" id="ARBA00022989"/>
    </source>
</evidence>
<feature type="coiled-coil region" evidence="10">
    <location>
        <begin position="244"/>
        <end position="307"/>
    </location>
</feature>
<comment type="similarity">
    <text evidence="2 9">Belongs to the membrane fusion protein (MFP) (TC 8.A.1) family.</text>
</comment>
<dbReference type="GO" id="GO:0005886">
    <property type="term" value="C:plasma membrane"/>
    <property type="evidence" value="ECO:0007669"/>
    <property type="project" value="UniProtKB-SubCell"/>
</dbReference>
<evidence type="ECO:0000313" key="14">
    <source>
        <dbReference type="Proteomes" id="UP000191418"/>
    </source>
</evidence>
<evidence type="ECO:0000256" key="3">
    <source>
        <dbReference type="ARBA" id="ARBA00022448"/>
    </source>
</evidence>
<keyword evidence="5 9" id="KW-0997">Cell inner membrane</keyword>
<dbReference type="Proteomes" id="UP000191418">
    <property type="component" value="Unassembled WGS sequence"/>
</dbReference>
<evidence type="ECO:0000256" key="9">
    <source>
        <dbReference type="RuleBase" id="RU365093"/>
    </source>
</evidence>
<dbReference type="InterPro" id="IPR058982">
    <property type="entry name" value="Beta-barrel_AprE"/>
</dbReference>
<gene>
    <name evidence="13" type="ORF">BTE48_01250</name>
</gene>
<organism evidence="13 14">
    <name type="scientific">Oceanospirillum multiglobuliferum</name>
    <dbReference type="NCBI Taxonomy" id="64969"/>
    <lineage>
        <taxon>Bacteria</taxon>
        <taxon>Pseudomonadati</taxon>
        <taxon>Pseudomonadota</taxon>
        <taxon>Gammaproteobacteria</taxon>
        <taxon>Oceanospirillales</taxon>
        <taxon>Oceanospirillaceae</taxon>
        <taxon>Oceanospirillum</taxon>
    </lineage>
</organism>
<accession>A0A1T4QWZ4</accession>
<evidence type="ECO:0000256" key="8">
    <source>
        <dbReference type="ARBA" id="ARBA00023136"/>
    </source>
</evidence>
<keyword evidence="6" id="KW-0812">Transmembrane</keyword>
<evidence type="ECO:0000259" key="12">
    <source>
        <dbReference type="Pfam" id="PF26002"/>
    </source>
</evidence>
<keyword evidence="7" id="KW-1133">Transmembrane helix</keyword>
<evidence type="ECO:0000256" key="6">
    <source>
        <dbReference type="ARBA" id="ARBA00022692"/>
    </source>
</evidence>
<dbReference type="Pfam" id="PF26002">
    <property type="entry name" value="Beta-barrel_AprE"/>
    <property type="match status" value="1"/>
</dbReference>
<evidence type="ECO:0000256" key="5">
    <source>
        <dbReference type="ARBA" id="ARBA00022519"/>
    </source>
</evidence>
<comment type="subcellular location">
    <subcellularLocation>
        <location evidence="1 9">Cell inner membrane</location>
        <topology evidence="1 9">Single-pass membrane protein</topology>
    </subcellularLocation>
</comment>
<comment type="caution">
    <text evidence="13">The sequence shown here is derived from an EMBL/GenBank/DDBJ whole genome shotgun (WGS) entry which is preliminary data.</text>
</comment>
<evidence type="ECO:0000313" key="13">
    <source>
        <dbReference type="EMBL" id="OPX57084.1"/>
    </source>
</evidence>
<dbReference type="InterPro" id="IPR058781">
    <property type="entry name" value="HH_AprE-like"/>
</dbReference>
<dbReference type="GO" id="GO:0015031">
    <property type="term" value="P:protein transport"/>
    <property type="evidence" value="ECO:0007669"/>
    <property type="project" value="InterPro"/>
</dbReference>
<dbReference type="AlphaFoldDB" id="A0A1T4QWZ4"/>
<name>A0A1T4QWZ4_9GAMM</name>
<dbReference type="InterPro" id="IPR010129">
    <property type="entry name" value="T1SS_HlyD"/>
</dbReference>
<dbReference type="STRING" id="64969.SAMN02745127_02050"/>
<dbReference type="Pfam" id="PF25994">
    <property type="entry name" value="HH_AprE"/>
    <property type="match status" value="1"/>
</dbReference>
<feature type="domain" description="AprE-like beta-barrel" evidence="12">
    <location>
        <begin position="344"/>
        <end position="431"/>
    </location>
</feature>
<evidence type="ECO:0000256" key="10">
    <source>
        <dbReference type="SAM" id="Coils"/>
    </source>
</evidence>
<dbReference type="PANTHER" id="PTHR30386">
    <property type="entry name" value="MEMBRANE FUSION SUBUNIT OF EMRAB-TOLC MULTIDRUG EFFLUX PUMP"/>
    <property type="match status" value="1"/>
</dbReference>